<organism evidence="2 3">
    <name type="scientific">Candidatus Nitrosocosmicus oleophilus</name>
    <dbReference type="NCBI Taxonomy" id="1353260"/>
    <lineage>
        <taxon>Archaea</taxon>
        <taxon>Nitrososphaerota</taxon>
        <taxon>Nitrososphaeria</taxon>
        <taxon>Nitrososphaerales</taxon>
        <taxon>Nitrososphaeraceae</taxon>
        <taxon>Candidatus Nitrosocosmicus</taxon>
    </lineage>
</organism>
<feature type="transmembrane region" description="Helical" evidence="1">
    <location>
        <begin position="16"/>
        <end position="33"/>
    </location>
</feature>
<dbReference type="KEGG" id="taa:NMY3_00983"/>
<proteinExistence type="predicted"/>
<protein>
    <submittedName>
        <fullName evidence="2">Uncharacterized protein</fullName>
    </submittedName>
</protein>
<dbReference type="EMBL" id="CP012850">
    <property type="protein sequence ID" value="ALI35188.1"/>
    <property type="molecule type" value="Genomic_DNA"/>
</dbReference>
<dbReference type="Proteomes" id="UP000058925">
    <property type="component" value="Chromosome"/>
</dbReference>
<accession>A0A654LUU0</accession>
<evidence type="ECO:0000313" key="3">
    <source>
        <dbReference type="Proteomes" id="UP000058925"/>
    </source>
</evidence>
<keyword evidence="1" id="KW-1133">Transmembrane helix</keyword>
<dbReference type="OrthoDB" id="9906at2157"/>
<gene>
    <name evidence="2" type="ORF">NMY3_00983</name>
</gene>
<keyword evidence="3" id="KW-1185">Reference proteome</keyword>
<sequence length="170" mass="18506">MDLDQNFTLTRLERRFILSFSLTIFLVVGMVISTSNASVAYGQIGDTKVGVFNHTQTDSSGNTTWINSGNWSMSGINSSSPSLTAIIEMAKPNGSAGHEHEINNFKLIGSPVVENQTIHLNGTSTITMRDGPVTSEPTVIALSQEKIDIYFDPENINNHFENQSISGIVN</sequence>
<reference evidence="3" key="1">
    <citation type="submission" date="2015-10" db="EMBL/GenBank/DDBJ databases">
        <title>Niche specialization of a soil ammonia-oxidizing archaeon, Candidatus Nitrosocosmicus oleophilus.</title>
        <authorList>
            <person name="Jung M.-Y."/>
            <person name="Rhee S.-K."/>
        </authorList>
    </citation>
    <scope>NUCLEOTIDE SEQUENCE [LARGE SCALE GENOMIC DNA]</scope>
    <source>
        <strain evidence="3">MY3</strain>
    </source>
</reference>
<keyword evidence="1" id="KW-0812">Transmembrane</keyword>
<name>A0A654LUU0_9ARCH</name>
<dbReference type="RefSeq" id="WP_196817714.1">
    <property type="nucleotide sequence ID" value="NZ_CP012850.1"/>
</dbReference>
<evidence type="ECO:0000256" key="1">
    <source>
        <dbReference type="SAM" id="Phobius"/>
    </source>
</evidence>
<dbReference type="AlphaFoldDB" id="A0A654LUU0"/>
<evidence type="ECO:0000313" key="2">
    <source>
        <dbReference type="EMBL" id="ALI35188.1"/>
    </source>
</evidence>
<dbReference type="GeneID" id="60421110"/>
<keyword evidence="1" id="KW-0472">Membrane</keyword>